<feature type="chain" id="PRO_5042855887" description="Lipase" evidence="9">
    <location>
        <begin position="19"/>
        <end position="401"/>
    </location>
</feature>
<dbReference type="PIRSF" id="PIRSF000862">
    <property type="entry name" value="Steryl_ester_lip"/>
    <property type="match status" value="1"/>
</dbReference>
<keyword evidence="3 7" id="KW-0378">Hydrolase</keyword>
<keyword evidence="12" id="KW-1185">Reference proteome</keyword>
<evidence type="ECO:0000256" key="6">
    <source>
        <dbReference type="ARBA" id="ARBA00023180"/>
    </source>
</evidence>
<evidence type="ECO:0000256" key="3">
    <source>
        <dbReference type="ARBA" id="ARBA00022801"/>
    </source>
</evidence>
<dbReference type="InterPro" id="IPR006693">
    <property type="entry name" value="AB_hydrolase_lipase"/>
</dbReference>
<name>A0AAN9ZFL9_9ORTH</name>
<evidence type="ECO:0000313" key="12">
    <source>
        <dbReference type="Proteomes" id="UP001378592"/>
    </source>
</evidence>
<dbReference type="InterPro" id="IPR025483">
    <property type="entry name" value="Lipase_euk"/>
</dbReference>
<feature type="signal peptide" evidence="9">
    <location>
        <begin position="1"/>
        <end position="18"/>
    </location>
</feature>
<accession>A0AAN9ZFL9</accession>
<evidence type="ECO:0000256" key="2">
    <source>
        <dbReference type="ARBA" id="ARBA00022729"/>
    </source>
</evidence>
<protein>
    <recommendedName>
        <fullName evidence="7">Lipase</fullName>
    </recommendedName>
</protein>
<reference evidence="11 12" key="1">
    <citation type="submission" date="2024-03" db="EMBL/GenBank/DDBJ databases">
        <title>The genome assembly and annotation of the cricket Gryllus longicercus Weissman &amp; Gray.</title>
        <authorList>
            <person name="Szrajer S."/>
            <person name="Gray D."/>
            <person name="Ylla G."/>
        </authorList>
    </citation>
    <scope>NUCLEOTIDE SEQUENCE [LARGE SCALE GENOMIC DNA]</scope>
    <source>
        <strain evidence="11">DAG 2021-001</strain>
        <tissue evidence="11">Whole body minus gut</tissue>
    </source>
</reference>
<dbReference type="GO" id="GO:0016788">
    <property type="term" value="F:hydrolase activity, acting on ester bonds"/>
    <property type="evidence" value="ECO:0007669"/>
    <property type="project" value="InterPro"/>
</dbReference>
<feature type="active site" description="Nucleophile" evidence="8">
    <location>
        <position position="174"/>
    </location>
</feature>
<comment type="caution">
    <text evidence="11">The sequence shown here is derived from an EMBL/GenBank/DDBJ whole genome shotgun (WGS) entry which is preliminary data.</text>
</comment>
<dbReference type="GO" id="GO:0016042">
    <property type="term" value="P:lipid catabolic process"/>
    <property type="evidence" value="ECO:0007669"/>
    <property type="project" value="UniProtKB-KW"/>
</dbReference>
<organism evidence="11 12">
    <name type="scientific">Gryllus longicercus</name>
    <dbReference type="NCBI Taxonomy" id="2509291"/>
    <lineage>
        <taxon>Eukaryota</taxon>
        <taxon>Metazoa</taxon>
        <taxon>Ecdysozoa</taxon>
        <taxon>Arthropoda</taxon>
        <taxon>Hexapoda</taxon>
        <taxon>Insecta</taxon>
        <taxon>Pterygota</taxon>
        <taxon>Neoptera</taxon>
        <taxon>Polyneoptera</taxon>
        <taxon>Orthoptera</taxon>
        <taxon>Ensifera</taxon>
        <taxon>Gryllidea</taxon>
        <taxon>Grylloidea</taxon>
        <taxon>Gryllidae</taxon>
        <taxon>Gryllinae</taxon>
        <taxon>Gryllus</taxon>
    </lineage>
</organism>
<evidence type="ECO:0000313" key="11">
    <source>
        <dbReference type="EMBL" id="KAK7871904.1"/>
    </source>
</evidence>
<dbReference type="SUPFAM" id="SSF53474">
    <property type="entry name" value="alpha/beta-Hydrolases"/>
    <property type="match status" value="1"/>
</dbReference>
<feature type="active site" description="Charge relay system" evidence="8">
    <location>
        <position position="346"/>
    </location>
</feature>
<gene>
    <name evidence="11" type="ORF">R5R35_009713</name>
</gene>
<dbReference type="AlphaFoldDB" id="A0AAN9ZFL9"/>
<evidence type="ECO:0000256" key="8">
    <source>
        <dbReference type="PIRSR" id="PIRSR000862-1"/>
    </source>
</evidence>
<keyword evidence="5" id="KW-0443">Lipid metabolism</keyword>
<proteinExistence type="inferred from homology"/>
<sequence length="401" mass="44948">MAASIGVLGLGLLASAFASYNIDQDVHLDTVGLLRKYGYPAEAHEVTTADGYILTLHRVPHSPSPPPGGRGAGARRPVVFLQHGLVCSSADWVVMGPGVAPAYVLADAGYDVWMGNSRGNTYSRRHTSLSPDGLFNSKFWNFDWHEMGIYDMPASIDYVLETTGEEKLFYVGHSIGTTIFWVMNSERPEYNDKFRAAFALAPQIYMGHIPQPLFRAAAYANKPSELIFKLVGYNEVKKGNPQNTIFGTICRHKLPYKIMCDNLIYFLTGYDPEELNSTMLPVLMSHTPAGASSKTLLHFLQEILSDEFQMWDYGLTNIFHYGSLSPPKYNVSKVTVPVAIHYSIGDRLTGKMDVDRLFRNTRNTIGKFQVPKDHFSHMDFVWGVHSKELIYDLIIGLMSRF</sequence>
<dbReference type="PANTHER" id="PTHR11005">
    <property type="entry name" value="LYSOSOMAL ACID LIPASE-RELATED"/>
    <property type="match status" value="1"/>
</dbReference>
<keyword evidence="4 7" id="KW-0442">Lipid degradation</keyword>
<keyword evidence="2 9" id="KW-0732">Signal</keyword>
<comment type="similarity">
    <text evidence="1 7">Belongs to the AB hydrolase superfamily. Lipase family.</text>
</comment>
<dbReference type="Proteomes" id="UP001378592">
    <property type="component" value="Unassembled WGS sequence"/>
</dbReference>
<feature type="domain" description="Partial AB-hydrolase lipase" evidence="10">
    <location>
        <begin position="33"/>
        <end position="95"/>
    </location>
</feature>
<dbReference type="InterPro" id="IPR029058">
    <property type="entry name" value="AB_hydrolase_fold"/>
</dbReference>
<evidence type="ECO:0000259" key="10">
    <source>
        <dbReference type="Pfam" id="PF04083"/>
    </source>
</evidence>
<dbReference type="FunFam" id="3.40.50.1820:FF:000021">
    <property type="entry name" value="Lipase"/>
    <property type="match status" value="1"/>
</dbReference>
<feature type="active site" description="Charge relay system" evidence="8">
    <location>
        <position position="377"/>
    </location>
</feature>
<evidence type="ECO:0000256" key="1">
    <source>
        <dbReference type="ARBA" id="ARBA00010701"/>
    </source>
</evidence>
<dbReference type="Pfam" id="PF04083">
    <property type="entry name" value="Abhydro_lipase"/>
    <property type="match status" value="1"/>
</dbReference>
<evidence type="ECO:0000256" key="4">
    <source>
        <dbReference type="ARBA" id="ARBA00022963"/>
    </source>
</evidence>
<dbReference type="Gene3D" id="3.40.50.1820">
    <property type="entry name" value="alpha/beta hydrolase"/>
    <property type="match status" value="1"/>
</dbReference>
<evidence type="ECO:0000256" key="7">
    <source>
        <dbReference type="PIRNR" id="PIRNR000862"/>
    </source>
</evidence>
<keyword evidence="6" id="KW-0325">Glycoprotein</keyword>
<dbReference type="EMBL" id="JAZDUA010000032">
    <property type="protein sequence ID" value="KAK7871904.1"/>
    <property type="molecule type" value="Genomic_DNA"/>
</dbReference>
<evidence type="ECO:0000256" key="5">
    <source>
        <dbReference type="ARBA" id="ARBA00023098"/>
    </source>
</evidence>
<evidence type="ECO:0000256" key="9">
    <source>
        <dbReference type="SAM" id="SignalP"/>
    </source>
</evidence>